<organism evidence="2 3">
    <name type="scientific">Streptococcus parauberis</name>
    <dbReference type="NCBI Taxonomy" id="1348"/>
    <lineage>
        <taxon>Bacteria</taxon>
        <taxon>Bacillati</taxon>
        <taxon>Bacillota</taxon>
        <taxon>Bacilli</taxon>
        <taxon>Lactobacillales</taxon>
        <taxon>Streptococcaceae</taxon>
        <taxon>Streptococcus</taxon>
    </lineage>
</organism>
<dbReference type="Proteomes" id="UP000217465">
    <property type="component" value="Unassembled WGS sequence"/>
</dbReference>
<evidence type="ECO:0000256" key="1">
    <source>
        <dbReference type="SAM" id="Phobius"/>
    </source>
</evidence>
<keyword evidence="1" id="KW-0472">Membrane</keyword>
<comment type="caution">
    <text evidence="2">The sequence shown here is derived from an EMBL/GenBank/DDBJ whole genome shotgun (WGS) entry which is preliminary data.</text>
</comment>
<proteinExistence type="predicted"/>
<keyword evidence="1" id="KW-0812">Transmembrane</keyword>
<reference evidence="2 3" key="1">
    <citation type="submission" date="2016-06" db="EMBL/GenBank/DDBJ databases">
        <authorList>
            <person name="Haines A.N."/>
            <person name="Council K.R."/>
        </authorList>
    </citation>
    <scope>NUCLEOTIDE SEQUENCE [LARGE SCALE GENOMIC DNA]</scope>
    <source>
        <strain evidence="2 3">SP158-29</strain>
    </source>
</reference>
<feature type="transmembrane region" description="Helical" evidence="1">
    <location>
        <begin position="6"/>
        <end position="24"/>
    </location>
</feature>
<protein>
    <submittedName>
        <fullName evidence="2">Uncharacterized protein</fullName>
    </submittedName>
</protein>
<accession>A0A854WFQ3</accession>
<dbReference type="EMBL" id="NSGR01000004">
    <property type="protein sequence ID" value="PCH13627.1"/>
    <property type="molecule type" value="Genomic_DNA"/>
</dbReference>
<name>A0A854WFQ3_9STRE</name>
<keyword evidence="1" id="KW-1133">Transmembrane helix</keyword>
<dbReference type="AlphaFoldDB" id="A0A854WFQ3"/>
<evidence type="ECO:0000313" key="3">
    <source>
        <dbReference type="Proteomes" id="UP000217465"/>
    </source>
</evidence>
<gene>
    <name evidence="2" type="ORF">A9Y57_00260</name>
</gene>
<evidence type="ECO:0000313" key="2">
    <source>
        <dbReference type="EMBL" id="PCH13627.1"/>
    </source>
</evidence>
<sequence>MDTFIRLLGLLLIIFVIWLIFYLLNRTNRKAIEITGKNYIINVNSAKNIDLENDKKIRQVIRIVSHNKNNSTYSVQSKKDARFLKDLIKSEFDLTEQEIEVERVTSKVLFGAPLS</sequence>
<dbReference type="RefSeq" id="WP_096633275.1">
    <property type="nucleotide sequence ID" value="NZ_NSGR01000004.1"/>
</dbReference>